<keyword evidence="3" id="KW-1185">Reference proteome</keyword>
<proteinExistence type="predicted"/>
<organism evidence="2 3">
    <name type="scientific">Streptomyces scabichelini</name>
    <dbReference type="NCBI Taxonomy" id="2711217"/>
    <lineage>
        <taxon>Bacteria</taxon>
        <taxon>Bacillati</taxon>
        <taxon>Actinomycetota</taxon>
        <taxon>Actinomycetes</taxon>
        <taxon>Kitasatosporales</taxon>
        <taxon>Streptomycetaceae</taxon>
        <taxon>Streptomyces</taxon>
    </lineage>
</organism>
<accession>A0A6G4VJP9</accession>
<dbReference type="RefSeq" id="WP_165267998.1">
    <property type="nucleotide sequence ID" value="NZ_JAAKZY010000229.1"/>
</dbReference>
<comment type="caution">
    <text evidence="2">The sequence shown here is derived from an EMBL/GenBank/DDBJ whole genome shotgun (WGS) entry which is preliminary data.</text>
</comment>
<evidence type="ECO:0000256" key="1">
    <source>
        <dbReference type="SAM" id="MobiDB-lite"/>
    </source>
</evidence>
<protein>
    <recommendedName>
        <fullName evidence="4">Transposase</fullName>
    </recommendedName>
</protein>
<dbReference type="Proteomes" id="UP000472335">
    <property type="component" value="Unassembled WGS sequence"/>
</dbReference>
<feature type="compositionally biased region" description="Polar residues" evidence="1">
    <location>
        <begin position="559"/>
        <end position="568"/>
    </location>
</feature>
<sequence length="611" mass="66411">MGKRARGAKQREPRPHRALAAPFVVAPPSGCRIRTRLHLSPADAVVLRAVGKHLGALAGADLAARVRIGNVPAAHNRRAERKKALTAQSSSRWAGSITRTSEDQYQLARRALDARIGSLRRAIATISSRLAVAPGSREQRGRRWVRGYADDSERRAKQQRLQILQGQLRRAVREREGGRVRVTRGGHRLLNARHHLYDAATAEKPLTAADWQAQLEGWDATWSARRMFLTVDGEAGAPFGNYTLSIDPADGSIAMVLPDPLRVQYANAPRGRYVLDATAVFSHRGGQWADRIAAGASVRYDITYDPARGRWYLDASWSTTAKGQTAAVPALETLRRHPVLAVDLNADHLAAWILDPRGNPVGTQHTIPLQLSGLPAPTRDARLRAAISRLLHLAQRHECAALVIENLDFADARATGREKLGRGRRGRAFRRLVAGIPTGRFRDRLSGMAHHAGLSVIAVDPAYSSRWGAQHWLNPLTEQASTASTTAITGHHAAAVVVGRRGLGCTARRRKDGPRQTAATTAPRRAEAAAVRPEDRTGTTAPAALSHHSTGRTERTAPARTSRSTPVVRQTRARPPGKHPPHGPTTVRGPSIHDQLTLFGMPETANTGQST</sequence>
<feature type="region of interest" description="Disordered" evidence="1">
    <location>
        <begin position="505"/>
        <end position="592"/>
    </location>
</feature>
<evidence type="ECO:0008006" key="4">
    <source>
        <dbReference type="Google" id="ProtNLM"/>
    </source>
</evidence>
<feature type="compositionally biased region" description="Basic residues" evidence="1">
    <location>
        <begin position="571"/>
        <end position="581"/>
    </location>
</feature>
<dbReference type="EMBL" id="JAAKZY010000229">
    <property type="protein sequence ID" value="NGO14030.1"/>
    <property type="molecule type" value="Genomic_DNA"/>
</dbReference>
<gene>
    <name evidence="2" type="ORF">G5C60_42190</name>
</gene>
<reference evidence="2 3" key="1">
    <citation type="submission" date="2020-02" db="EMBL/GenBank/DDBJ databases">
        <title>Whole-genome analyses of novel actinobacteria.</title>
        <authorList>
            <person name="Sahin N."/>
            <person name="Gencbay T."/>
        </authorList>
    </citation>
    <scope>NUCLEOTIDE SEQUENCE [LARGE SCALE GENOMIC DNA]</scope>
    <source>
        <strain evidence="2 3">HC44</strain>
    </source>
</reference>
<evidence type="ECO:0000313" key="2">
    <source>
        <dbReference type="EMBL" id="NGO14030.1"/>
    </source>
</evidence>
<dbReference type="AlphaFoldDB" id="A0A6G4VJP9"/>
<name>A0A6G4VJP9_9ACTN</name>
<feature type="compositionally biased region" description="Basic and acidic residues" evidence="1">
    <location>
        <begin position="524"/>
        <end position="537"/>
    </location>
</feature>
<evidence type="ECO:0000313" key="3">
    <source>
        <dbReference type="Proteomes" id="UP000472335"/>
    </source>
</evidence>